<dbReference type="Gene3D" id="3.30.565.10">
    <property type="entry name" value="Histidine kinase-like ATPase, C-terminal domain"/>
    <property type="match status" value="1"/>
</dbReference>
<evidence type="ECO:0000313" key="3">
    <source>
        <dbReference type="EMBL" id="NML66680.1"/>
    </source>
</evidence>
<dbReference type="InterPro" id="IPR010559">
    <property type="entry name" value="Sig_transdc_His_kin_internal"/>
</dbReference>
<dbReference type="InterPro" id="IPR050640">
    <property type="entry name" value="Bact_2-comp_sensor_kinase"/>
</dbReference>
<sequence>MTISWALPFSFLAPAQAWLRRARATPAGPVPMPIPGWVHALLLAVVLSFDGLMYYGQTVAPAHPLAFNHVWVVRNVALDGCTAALFYGTWWWLVPRTLGSGRVGRFVATALLVLAASSGLRLAVSTLAYWLLGATTHLRGHLPEVLGLLALLNASILLLSTGLYVALDYLRGQRQRQAHAHQQLLSELTMLKTQLNPHFLFNTLNNIYSLASRKSDRAPEAVLRLAESMRYLLYESAADTVPLAQELRHLQGFLDLQRLRLPQAEAAAAIVLHAQVAPAALAAPVAPLLLLPLAENAFKHGDLAARPAAVCLELEATAAGLRFVVHNFVAAAPAGPLPAGGLGLANLRRRLALLYPGRHTLAVQASATEYTVTLQLSWA</sequence>
<evidence type="ECO:0000259" key="2">
    <source>
        <dbReference type="Pfam" id="PF06580"/>
    </source>
</evidence>
<dbReference type="AlphaFoldDB" id="A0A7Y0AGH2"/>
<accession>A0A7Y0AGH2</accession>
<dbReference type="PANTHER" id="PTHR34220">
    <property type="entry name" value="SENSOR HISTIDINE KINASE YPDA"/>
    <property type="match status" value="1"/>
</dbReference>
<keyword evidence="1" id="KW-0472">Membrane</keyword>
<keyword evidence="1" id="KW-1133">Transmembrane helix</keyword>
<dbReference type="Proteomes" id="UP000559626">
    <property type="component" value="Unassembled WGS sequence"/>
</dbReference>
<feature type="transmembrane region" description="Helical" evidence="1">
    <location>
        <begin position="145"/>
        <end position="167"/>
    </location>
</feature>
<comment type="caution">
    <text evidence="3">The sequence shown here is derived from an EMBL/GenBank/DDBJ whole genome shotgun (WGS) entry which is preliminary data.</text>
</comment>
<keyword evidence="3" id="KW-0418">Kinase</keyword>
<protein>
    <submittedName>
        <fullName evidence="3">Histidine kinase</fullName>
    </submittedName>
</protein>
<dbReference type="InterPro" id="IPR036890">
    <property type="entry name" value="HATPase_C_sf"/>
</dbReference>
<keyword evidence="1" id="KW-0812">Transmembrane</keyword>
<evidence type="ECO:0000256" key="1">
    <source>
        <dbReference type="SAM" id="Phobius"/>
    </source>
</evidence>
<dbReference type="GO" id="GO:0000155">
    <property type="term" value="F:phosphorelay sensor kinase activity"/>
    <property type="evidence" value="ECO:0007669"/>
    <property type="project" value="InterPro"/>
</dbReference>
<dbReference type="GO" id="GO:0016020">
    <property type="term" value="C:membrane"/>
    <property type="evidence" value="ECO:0007669"/>
    <property type="project" value="InterPro"/>
</dbReference>
<keyword evidence="3" id="KW-0808">Transferase</keyword>
<dbReference type="EMBL" id="JABBGH010000002">
    <property type="protein sequence ID" value="NML66680.1"/>
    <property type="molecule type" value="Genomic_DNA"/>
</dbReference>
<organism evidence="3 4">
    <name type="scientific">Hymenobacter polaris</name>
    <dbReference type="NCBI Taxonomy" id="2682546"/>
    <lineage>
        <taxon>Bacteria</taxon>
        <taxon>Pseudomonadati</taxon>
        <taxon>Bacteroidota</taxon>
        <taxon>Cytophagia</taxon>
        <taxon>Cytophagales</taxon>
        <taxon>Hymenobacteraceae</taxon>
        <taxon>Hymenobacter</taxon>
    </lineage>
</organism>
<name>A0A7Y0AGH2_9BACT</name>
<evidence type="ECO:0000313" key="4">
    <source>
        <dbReference type="Proteomes" id="UP000559626"/>
    </source>
</evidence>
<keyword evidence="4" id="KW-1185">Reference proteome</keyword>
<feature type="transmembrane region" description="Helical" evidence="1">
    <location>
        <begin position="76"/>
        <end position="94"/>
    </location>
</feature>
<proteinExistence type="predicted"/>
<dbReference type="Pfam" id="PF06580">
    <property type="entry name" value="His_kinase"/>
    <property type="match status" value="1"/>
</dbReference>
<feature type="domain" description="Signal transduction histidine kinase internal region" evidence="2">
    <location>
        <begin position="187"/>
        <end position="262"/>
    </location>
</feature>
<dbReference type="RefSeq" id="WP_169532310.1">
    <property type="nucleotide sequence ID" value="NZ_JABBGH010000002.1"/>
</dbReference>
<dbReference type="PANTHER" id="PTHR34220:SF7">
    <property type="entry name" value="SENSOR HISTIDINE KINASE YPDA"/>
    <property type="match status" value="1"/>
</dbReference>
<gene>
    <name evidence="3" type="ORF">HHL22_15845</name>
</gene>
<feature type="transmembrane region" description="Helical" evidence="1">
    <location>
        <begin position="106"/>
        <end position="133"/>
    </location>
</feature>
<feature type="transmembrane region" description="Helical" evidence="1">
    <location>
        <begin position="34"/>
        <end position="55"/>
    </location>
</feature>
<reference evidence="3 4" key="1">
    <citation type="submission" date="2020-04" db="EMBL/GenBank/DDBJ databases">
        <title>Hymenobacter polaris sp. nov., isolated from Arctic soil.</title>
        <authorList>
            <person name="Dahal R.H."/>
        </authorList>
    </citation>
    <scope>NUCLEOTIDE SEQUENCE [LARGE SCALE GENOMIC DNA]</scope>
    <source>
        <strain evidence="3 4">RP-2-7</strain>
    </source>
</reference>